<protein>
    <submittedName>
        <fullName evidence="1">Uncharacterized protein</fullName>
    </submittedName>
</protein>
<evidence type="ECO:0000313" key="1">
    <source>
        <dbReference type="EMBL" id="MBB6216108.1"/>
    </source>
</evidence>
<gene>
    <name evidence="1" type="ORF">HNQ80_002207</name>
</gene>
<keyword evidence="2" id="KW-1185">Reference proteome</keyword>
<evidence type="ECO:0000313" key="2">
    <source>
        <dbReference type="Proteomes" id="UP000579281"/>
    </source>
</evidence>
<organism evidence="1 2">
    <name type="scientific">Anaerosolibacter carboniphilus</name>
    <dbReference type="NCBI Taxonomy" id="1417629"/>
    <lineage>
        <taxon>Bacteria</taxon>
        <taxon>Bacillati</taxon>
        <taxon>Bacillota</taxon>
        <taxon>Clostridia</taxon>
        <taxon>Peptostreptococcales</taxon>
        <taxon>Thermotaleaceae</taxon>
        <taxon>Anaerosolibacter</taxon>
    </lineage>
</organism>
<accession>A0A841KV71</accession>
<dbReference type="EMBL" id="JACHEN010000012">
    <property type="protein sequence ID" value="MBB6216108.1"/>
    <property type="molecule type" value="Genomic_DNA"/>
</dbReference>
<reference evidence="1 2" key="1">
    <citation type="submission" date="2020-08" db="EMBL/GenBank/DDBJ databases">
        <title>Genomic Encyclopedia of Type Strains, Phase IV (KMG-IV): sequencing the most valuable type-strain genomes for metagenomic binning, comparative biology and taxonomic classification.</title>
        <authorList>
            <person name="Goeker M."/>
        </authorList>
    </citation>
    <scope>NUCLEOTIDE SEQUENCE [LARGE SCALE GENOMIC DNA]</scope>
    <source>
        <strain evidence="1 2">DSM 103526</strain>
    </source>
</reference>
<proteinExistence type="predicted"/>
<dbReference type="Proteomes" id="UP000579281">
    <property type="component" value="Unassembled WGS sequence"/>
</dbReference>
<sequence>MRLWLFLICVKLCYYSIGRLIHEFTKIQIPIYTTIIKKIYDESIFRTG</sequence>
<name>A0A841KV71_9FIRM</name>
<comment type="caution">
    <text evidence="1">The sequence shown here is derived from an EMBL/GenBank/DDBJ whole genome shotgun (WGS) entry which is preliminary data.</text>
</comment>
<dbReference type="AlphaFoldDB" id="A0A841KV71"/>